<feature type="transmembrane region" description="Helical" evidence="1">
    <location>
        <begin position="43"/>
        <end position="62"/>
    </location>
</feature>
<feature type="transmembrane region" description="Helical" evidence="1">
    <location>
        <begin position="127"/>
        <end position="145"/>
    </location>
</feature>
<dbReference type="EMBL" id="BMLG01000016">
    <property type="protein sequence ID" value="GGM37866.1"/>
    <property type="molecule type" value="Genomic_DNA"/>
</dbReference>
<protein>
    <submittedName>
        <fullName evidence="2">Uncharacterized protein</fullName>
    </submittedName>
</protein>
<keyword evidence="3" id="KW-1185">Reference proteome</keyword>
<keyword evidence="1" id="KW-0472">Membrane</keyword>
<reference evidence="2" key="2">
    <citation type="submission" date="2020-09" db="EMBL/GenBank/DDBJ databases">
        <authorList>
            <person name="Sun Q."/>
            <person name="Zhou Y."/>
        </authorList>
    </citation>
    <scope>NUCLEOTIDE SEQUENCE</scope>
    <source>
        <strain evidence="2">CGMCC 1.6333</strain>
    </source>
</reference>
<dbReference type="Proteomes" id="UP000618460">
    <property type="component" value="Unassembled WGS sequence"/>
</dbReference>
<evidence type="ECO:0000313" key="3">
    <source>
        <dbReference type="Proteomes" id="UP000618460"/>
    </source>
</evidence>
<dbReference type="AlphaFoldDB" id="A0A917TVT7"/>
<gene>
    <name evidence="2" type="ORF">GCM10011351_25090</name>
</gene>
<comment type="caution">
    <text evidence="2">The sequence shown here is derived from an EMBL/GenBank/DDBJ whole genome shotgun (WGS) entry which is preliminary data.</text>
</comment>
<feature type="transmembrane region" description="Helical" evidence="1">
    <location>
        <begin position="6"/>
        <end position="22"/>
    </location>
</feature>
<organism evidence="2 3">
    <name type="scientific">Paraliobacillus quinghaiensis</name>
    <dbReference type="NCBI Taxonomy" id="470815"/>
    <lineage>
        <taxon>Bacteria</taxon>
        <taxon>Bacillati</taxon>
        <taxon>Bacillota</taxon>
        <taxon>Bacilli</taxon>
        <taxon>Bacillales</taxon>
        <taxon>Bacillaceae</taxon>
        <taxon>Paraliobacillus</taxon>
    </lineage>
</organism>
<evidence type="ECO:0000256" key="1">
    <source>
        <dbReference type="SAM" id="Phobius"/>
    </source>
</evidence>
<proteinExistence type="predicted"/>
<reference evidence="2" key="1">
    <citation type="journal article" date="2014" name="Int. J. Syst. Evol. Microbiol.">
        <title>Complete genome sequence of Corynebacterium casei LMG S-19264T (=DSM 44701T), isolated from a smear-ripened cheese.</title>
        <authorList>
            <consortium name="US DOE Joint Genome Institute (JGI-PGF)"/>
            <person name="Walter F."/>
            <person name="Albersmeier A."/>
            <person name="Kalinowski J."/>
            <person name="Ruckert C."/>
        </authorList>
    </citation>
    <scope>NUCLEOTIDE SEQUENCE</scope>
    <source>
        <strain evidence="2">CGMCC 1.6333</strain>
    </source>
</reference>
<keyword evidence="1" id="KW-1133">Transmembrane helix</keyword>
<name>A0A917TVT7_9BACI</name>
<accession>A0A917TVT7</accession>
<sequence>MTLVLLIPIVILMLFVILFLSLSPLRKSSTEEREDLVKQVYQYSVAFITLIMIIGGGIFTFMNLSDYFAPNTYIETYDQYKSGQYYSGKFEEENTEREELSDEELRRNYNEMVEQRKEQDRQRALNGMIQSLGWIIIPLPVFIFFQRKIGKDRKESDE</sequence>
<evidence type="ECO:0000313" key="2">
    <source>
        <dbReference type="EMBL" id="GGM37866.1"/>
    </source>
</evidence>
<keyword evidence="1" id="KW-0812">Transmembrane</keyword>
<dbReference type="RefSeq" id="WP_229666747.1">
    <property type="nucleotide sequence ID" value="NZ_BMLG01000016.1"/>
</dbReference>